<dbReference type="Pfam" id="PF00169">
    <property type="entry name" value="PH"/>
    <property type="match status" value="1"/>
</dbReference>
<evidence type="ECO:0000313" key="3">
    <source>
        <dbReference type="RefSeq" id="XP_031550463.1"/>
    </source>
</evidence>
<dbReference type="CDD" id="cd00821">
    <property type="entry name" value="PH"/>
    <property type="match status" value="1"/>
</dbReference>
<evidence type="ECO:0000259" key="1">
    <source>
        <dbReference type="PROSITE" id="PS50003"/>
    </source>
</evidence>
<dbReference type="SUPFAM" id="SSF50729">
    <property type="entry name" value="PH domain-like"/>
    <property type="match status" value="1"/>
</dbReference>
<accession>A0A6P8H4I9</accession>
<sequence length="150" mass="17437">MIKFTSFIPKNIRLSKPFCLARFWSQKKEDSGADQCGSYIKEGYLWKMKDGLPSRMWRWKKRYLVLSEDSICFLKEKGKAGKTPKIVRILDVVSLMIEDFGIRRKTFGIRLKAGNDRDSFLLRCRSEDERNDWVTAVLTAKSASLLTDES</sequence>
<keyword evidence="2" id="KW-1185">Reference proteome</keyword>
<feature type="domain" description="PH" evidence="1">
    <location>
        <begin position="38"/>
        <end position="142"/>
    </location>
</feature>
<dbReference type="InterPro" id="IPR001849">
    <property type="entry name" value="PH_domain"/>
</dbReference>
<evidence type="ECO:0000313" key="2">
    <source>
        <dbReference type="Proteomes" id="UP000515163"/>
    </source>
</evidence>
<dbReference type="RefSeq" id="XP_031550463.1">
    <property type="nucleotide sequence ID" value="XM_031694603.1"/>
</dbReference>
<dbReference type="KEGG" id="aten:116287898"/>
<dbReference type="InterPro" id="IPR011993">
    <property type="entry name" value="PH-like_dom_sf"/>
</dbReference>
<reference evidence="3" key="1">
    <citation type="submission" date="2025-08" db="UniProtKB">
        <authorList>
            <consortium name="RefSeq"/>
        </authorList>
    </citation>
    <scope>IDENTIFICATION</scope>
    <source>
        <tissue evidence="3">Tentacle</tissue>
    </source>
</reference>
<dbReference type="Gene3D" id="2.30.29.30">
    <property type="entry name" value="Pleckstrin-homology domain (PH domain)/Phosphotyrosine-binding domain (PTB)"/>
    <property type="match status" value="1"/>
</dbReference>
<dbReference type="SMART" id="SM00233">
    <property type="entry name" value="PH"/>
    <property type="match status" value="1"/>
</dbReference>
<name>A0A6P8H4I9_ACTTE</name>
<dbReference type="PROSITE" id="PS50003">
    <property type="entry name" value="PH_DOMAIN"/>
    <property type="match status" value="1"/>
</dbReference>
<dbReference type="GeneID" id="116287898"/>
<dbReference type="InParanoid" id="A0A6P8H4I9"/>
<protein>
    <submittedName>
        <fullName evidence="3">Uncharacterized protein LOC116287898</fullName>
    </submittedName>
</protein>
<organism evidence="2 3">
    <name type="scientific">Actinia tenebrosa</name>
    <name type="common">Australian red waratah sea anemone</name>
    <dbReference type="NCBI Taxonomy" id="6105"/>
    <lineage>
        <taxon>Eukaryota</taxon>
        <taxon>Metazoa</taxon>
        <taxon>Cnidaria</taxon>
        <taxon>Anthozoa</taxon>
        <taxon>Hexacorallia</taxon>
        <taxon>Actiniaria</taxon>
        <taxon>Actiniidae</taxon>
        <taxon>Actinia</taxon>
    </lineage>
</organism>
<dbReference type="Proteomes" id="UP000515163">
    <property type="component" value="Unplaced"/>
</dbReference>
<proteinExistence type="predicted"/>
<gene>
    <name evidence="3" type="primary">LOC116287898</name>
</gene>
<dbReference type="AlphaFoldDB" id="A0A6P8H4I9"/>
<dbReference type="OrthoDB" id="5946437at2759"/>